<dbReference type="PROSITE" id="PS50977">
    <property type="entry name" value="HTH_TETR_2"/>
    <property type="match status" value="1"/>
</dbReference>
<evidence type="ECO:0000313" key="7">
    <source>
        <dbReference type="Proteomes" id="UP000275076"/>
    </source>
</evidence>
<keyword evidence="4" id="KW-0812">Transmembrane</keyword>
<keyword evidence="1" id="KW-0678">Repressor</keyword>
<keyword evidence="7" id="KW-1185">Reference proteome</keyword>
<sequence>MRLQPLANQAFSPFTYNLFHVKHSLPFLCYTFYGHILLMGVFVMSPKVGMEPLRRQQIILAAKDCMLQYGFGHFSIKDVAESATLSTGVIYHYFKNKQDLLVQVLKESFSETEETVREAVEKHTAFEEKFKAYLEAVADVPKQNPDFYLILLNYIAQSPYNEEVQPLITKFFDHLRTFLEEILEEGVEQDILHPETKPVLSHLVMSQAMGLAFQEQLLPLDNVEYLREEFVRLFQKYIE</sequence>
<proteinExistence type="predicted"/>
<dbReference type="PRINTS" id="PR00455">
    <property type="entry name" value="HTHTETR"/>
</dbReference>
<evidence type="ECO:0000256" key="1">
    <source>
        <dbReference type="ARBA" id="ARBA00022491"/>
    </source>
</evidence>
<dbReference type="PANTHER" id="PTHR43479">
    <property type="entry name" value="ACREF/ENVCD OPERON REPRESSOR-RELATED"/>
    <property type="match status" value="1"/>
</dbReference>
<evidence type="ECO:0000256" key="2">
    <source>
        <dbReference type="ARBA" id="ARBA00023125"/>
    </source>
</evidence>
<dbReference type="InterPro" id="IPR036271">
    <property type="entry name" value="Tet_transcr_reg_TetR-rel_C_sf"/>
</dbReference>
<dbReference type="EMBL" id="RBVX01000034">
    <property type="protein sequence ID" value="RSL30645.1"/>
    <property type="molecule type" value="Genomic_DNA"/>
</dbReference>
<dbReference type="PROSITE" id="PS01081">
    <property type="entry name" value="HTH_TETR_1"/>
    <property type="match status" value="1"/>
</dbReference>
<dbReference type="SUPFAM" id="SSF48498">
    <property type="entry name" value="Tetracyclin repressor-like, C-terminal domain"/>
    <property type="match status" value="1"/>
</dbReference>
<dbReference type="Gene3D" id="1.10.357.10">
    <property type="entry name" value="Tetracycline Repressor, domain 2"/>
    <property type="match status" value="1"/>
</dbReference>
<keyword evidence="4" id="KW-0472">Membrane</keyword>
<keyword evidence="2 3" id="KW-0238">DNA-binding</keyword>
<accession>A0A428MWV0</accession>
<dbReference type="GO" id="GO:0003677">
    <property type="term" value="F:DNA binding"/>
    <property type="evidence" value="ECO:0007669"/>
    <property type="project" value="UniProtKB-UniRule"/>
</dbReference>
<dbReference type="AlphaFoldDB" id="A0A428MWV0"/>
<evidence type="ECO:0000313" key="6">
    <source>
        <dbReference type="EMBL" id="RSL30645.1"/>
    </source>
</evidence>
<dbReference type="Gene3D" id="1.10.10.60">
    <property type="entry name" value="Homeodomain-like"/>
    <property type="match status" value="1"/>
</dbReference>
<feature type="transmembrane region" description="Helical" evidence="4">
    <location>
        <begin position="25"/>
        <end position="45"/>
    </location>
</feature>
<evidence type="ECO:0000259" key="5">
    <source>
        <dbReference type="PROSITE" id="PS50977"/>
    </source>
</evidence>
<protein>
    <submittedName>
        <fullName evidence="6">TetR/AcrR family transcriptional regulator</fullName>
    </submittedName>
</protein>
<dbReference type="InterPro" id="IPR001647">
    <property type="entry name" value="HTH_TetR"/>
</dbReference>
<organism evidence="6 7">
    <name type="scientific">Salibacterium salarium</name>
    <dbReference type="NCBI Taxonomy" id="284579"/>
    <lineage>
        <taxon>Bacteria</taxon>
        <taxon>Bacillati</taxon>
        <taxon>Bacillota</taxon>
        <taxon>Bacilli</taxon>
        <taxon>Bacillales</taxon>
        <taxon>Bacillaceae</taxon>
    </lineage>
</organism>
<feature type="domain" description="HTH tetR-type" evidence="5">
    <location>
        <begin position="52"/>
        <end position="112"/>
    </location>
</feature>
<feature type="DNA-binding region" description="H-T-H motif" evidence="3">
    <location>
        <begin position="75"/>
        <end position="94"/>
    </location>
</feature>
<dbReference type="SUPFAM" id="SSF46689">
    <property type="entry name" value="Homeodomain-like"/>
    <property type="match status" value="1"/>
</dbReference>
<name>A0A428MWV0_9BACI</name>
<gene>
    <name evidence="6" type="ORF">D7Z54_25125</name>
</gene>
<dbReference type="InterPro" id="IPR023772">
    <property type="entry name" value="DNA-bd_HTH_TetR-type_CS"/>
</dbReference>
<dbReference type="PANTHER" id="PTHR43479:SF11">
    <property type="entry name" value="ACREF_ENVCD OPERON REPRESSOR-RELATED"/>
    <property type="match status" value="1"/>
</dbReference>
<dbReference type="InterPro" id="IPR009057">
    <property type="entry name" value="Homeodomain-like_sf"/>
</dbReference>
<evidence type="ECO:0000256" key="4">
    <source>
        <dbReference type="SAM" id="Phobius"/>
    </source>
</evidence>
<dbReference type="Pfam" id="PF00440">
    <property type="entry name" value="TetR_N"/>
    <property type="match status" value="1"/>
</dbReference>
<evidence type="ECO:0000256" key="3">
    <source>
        <dbReference type="PROSITE-ProRule" id="PRU00335"/>
    </source>
</evidence>
<dbReference type="Proteomes" id="UP000275076">
    <property type="component" value="Unassembled WGS sequence"/>
</dbReference>
<comment type="caution">
    <text evidence="6">The sequence shown here is derived from an EMBL/GenBank/DDBJ whole genome shotgun (WGS) entry which is preliminary data.</text>
</comment>
<reference evidence="6 7" key="1">
    <citation type="submission" date="2018-10" db="EMBL/GenBank/DDBJ databases">
        <title>Draft genome sequence of Bacillus salarius IM0101, isolated from a hypersaline soil in Inner Mongolia, China.</title>
        <authorList>
            <person name="Yamprayoonswat W."/>
            <person name="Boonvisut S."/>
            <person name="Jumpathong W."/>
            <person name="Sittihan S."/>
            <person name="Ruangsuj P."/>
            <person name="Wanthongcharoen S."/>
            <person name="Thongpramul N."/>
            <person name="Pimmason S."/>
            <person name="Yu B."/>
            <person name="Yasawong M."/>
        </authorList>
    </citation>
    <scope>NUCLEOTIDE SEQUENCE [LARGE SCALE GENOMIC DNA]</scope>
    <source>
        <strain evidence="6 7">IM0101</strain>
    </source>
</reference>
<dbReference type="InterPro" id="IPR050624">
    <property type="entry name" value="HTH-type_Tx_Regulator"/>
</dbReference>
<dbReference type="OrthoDB" id="9780939at2"/>
<keyword evidence="4" id="KW-1133">Transmembrane helix</keyword>